<reference evidence="1 2" key="1">
    <citation type="submission" date="2021-11" db="EMBL/GenBank/DDBJ databases">
        <authorList>
            <person name="Depoorter E."/>
        </authorList>
    </citation>
    <scope>NUCLEOTIDE SEQUENCE [LARGE SCALE GENOMIC DNA]</scope>
    <source>
        <strain evidence="1 2">LMG 24289</strain>
    </source>
</reference>
<name>A0ABM8Z6F8_9LACO</name>
<evidence type="ECO:0000313" key="2">
    <source>
        <dbReference type="Proteomes" id="UP000789707"/>
    </source>
</evidence>
<sequence>MQVFEQKLNSAIGAIADNKKIVWTRQVDNKMMFITFAAIDVITGQVQFLESANIREAFVESDQAMMVPKLMNEEDLYLSLLEVGFEPLVIDNRPRFSKAGSRGFSYKLTDYLTPVIHGPYTIENTLNPKQNKALMYGLLEQNAAIGVFANDPEEVTAEVINELLLFKNQMAGCDMPELRLLADKLEDDLAHMQKRGKYLDLATLYRYQASLHMGRLQVTAEKIKHAHELGYDTSYLQSPTDRIMWVSENNDGTFSYVARSVINIVNGRLQKILTNNLEKAFIEDALYRRVSDTATVIRKAEILSLQGYLPIRISDKDPFAGSQMYNFERRYSKITKKGRFTIENTFSTAINDRFLKTMAELIPPLLNLPRNQWYAYGLENKAACEDMELFKVVNEIIH</sequence>
<dbReference type="EMBL" id="CAKKNS010000004">
    <property type="protein sequence ID" value="CAH0416783.1"/>
    <property type="molecule type" value="Genomic_DNA"/>
</dbReference>
<dbReference type="Proteomes" id="UP000789707">
    <property type="component" value="Unassembled WGS sequence"/>
</dbReference>
<evidence type="ECO:0000313" key="1">
    <source>
        <dbReference type="EMBL" id="CAH0416783.1"/>
    </source>
</evidence>
<dbReference type="RefSeq" id="WP_230096823.1">
    <property type="nucleotide sequence ID" value="NZ_CAKKNS010000004.1"/>
</dbReference>
<accession>A0ABM8Z6F8</accession>
<keyword evidence="2" id="KW-1185">Reference proteome</keyword>
<comment type="caution">
    <text evidence="1">The sequence shown here is derived from an EMBL/GenBank/DDBJ whole genome shotgun (WGS) entry which is preliminary data.</text>
</comment>
<organism evidence="1 2">
    <name type="scientific">Periweissella fabaria</name>
    <dbReference type="NCBI Taxonomy" id="546157"/>
    <lineage>
        <taxon>Bacteria</taxon>
        <taxon>Bacillati</taxon>
        <taxon>Bacillota</taxon>
        <taxon>Bacilli</taxon>
        <taxon>Lactobacillales</taxon>
        <taxon>Lactobacillaceae</taxon>
        <taxon>Periweissella</taxon>
    </lineage>
</organism>
<proteinExistence type="predicted"/>
<gene>
    <name evidence="1" type="ORF">WFA24289_01096</name>
</gene>
<protein>
    <submittedName>
        <fullName evidence="1">Uncharacterized protein</fullName>
    </submittedName>
</protein>